<accession>A0AAU8LSR5</accession>
<gene>
    <name evidence="1" type="ORF">Q3M24_18830</name>
</gene>
<dbReference type="EMBL" id="CP159373">
    <property type="protein sequence ID" value="XCN72334.1"/>
    <property type="molecule type" value="Genomic_DNA"/>
</dbReference>
<sequence>MDSFDVFGFYQYMEKHDVIISFKGKISQKLLISIGDVLKEKLSHKETSQKVVRKVFFIFIELGQNIYQHSFERDFIQENQIATGVLFIRECEEYFTVFAGNIVTPEEAEEIKEQCATINELNKDELKRHYKTKIKQDRADGKVGAGVGLISIVRKAEKPINVSTTPIDEAKTFLVLSVKIDKE</sequence>
<keyword evidence="1" id="KW-0418">Kinase</keyword>
<proteinExistence type="predicted"/>
<reference evidence="1" key="2">
    <citation type="submission" date="2024-06" db="EMBL/GenBank/DDBJ databases">
        <authorList>
            <person name="Plum-Jensen L.E."/>
            <person name="Schramm A."/>
            <person name="Marshall I.P.G."/>
        </authorList>
    </citation>
    <scope>NUCLEOTIDE SEQUENCE</scope>
    <source>
        <strain evidence="1">Rat1</strain>
    </source>
</reference>
<reference evidence="1" key="1">
    <citation type="journal article" date="2024" name="Syst. Appl. Microbiol.">
        <title>First single-strain enrichments of Electrothrix cable bacteria, description of E. aestuarii sp. nov. and E. rattekaaiensis sp. nov., and proposal of a cable bacteria taxonomy following the rules of the SeqCode.</title>
        <authorList>
            <person name="Plum-Jensen L.E."/>
            <person name="Schramm A."/>
            <person name="Marshall I.P.G."/>
        </authorList>
    </citation>
    <scope>NUCLEOTIDE SEQUENCE</scope>
    <source>
        <strain evidence="1">Rat1</strain>
    </source>
</reference>
<protein>
    <submittedName>
        <fullName evidence="1">SiaB family protein kinase</fullName>
    </submittedName>
</protein>
<dbReference type="AlphaFoldDB" id="A0AAU8LSR5"/>
<organism evidence="1">
    <name type="scientific">Candidatus Electrothrix aestuarii</name>
    <dbReference type="NCBI Taxonomy" id="3062594"/>
    <lineage>
        <taxon>Bacteria</taxon>
        <taxon>Pseudomonadati</taxon>
        <taxon>Thermodesulfobacteriota</taxon>
        <taxon>Desulfobulbia</taxon>
        <taxon>Desulfobulbales</taxon>
        <taxon>Desulfobulbaceae</taxon>
        <taxon>Candidatus Electrothrix</taxon>
    </lineage>
</organism>
<dbReference type="InterPro" id="IPR046239">
    <property type="entry name" value="DUF6272"/>
</dbReference>
<dbReference type="GO" id="GO:0016301">
    <property type="term" value="F:kinase activity"/>
    <property type="evidence" value="ECO:0007669"/>
    <property type="project" value="UniProtKB-KW"/>
</dbReference>
<keyword evidence="1" id="KW-0808">Transferase</keyword>
<evidence type="ECO:0000313" key="1">
    <source>
        <dbReference type="EMBL" id="XCN72334.1"/>
    </source>
</evidence>
<dbReference type="NCBIfam" id="NF038262">
    <property type="entry name" value="SiaB_fam_kinase"/>
    <property type="match status" value="1"/>
</dbReference>
<name>A0AAU8LSR5_9BACT</name>
<dbReference type="KEGG" id="eaj:Q3M24_18830"/>
<dbReference type="Pfam" id="PF19788">
    <property type="entry name" value="DUF6272"/>
    <property type="match status" value="1"/>
</dbReference>